<comment type="caution">
    <text evidence="7">The sequence shown here is derived from an EMBL/GenBank/DDBJ whole genome shotgun (WGS) entry which is preliminary data.</text>
</comment>
<comment type="subcellular location">
    <subcellularLocation>
        <location evidence="1">Cell membrane</location>
        <topology evidence="1">Multi-pass membrane protein</topology>
    </subcellularLocation>
</comment>
<name>A0ABN2BWZ5_9ACTN</name>
<feature type="transmembrane region" description="Helical" evidence="5">
    <location>
        <begin position="316"/>
        <end position="336"/>
    </location>
</feature>
<evidence type="ECO:0000256" key="2">
    <source>
        <dbReference type="ARBA" id="ARBA00022692"/>
    </source>
</evidence>
<feature type="transmembrane region" description="Helical" evidence="5">
    <location>
        <begin position="54"/>
        <end position="73"/>
    </location>
</feature>
<dbReference type="Pfam" id="PF07690">
    <property type="entry name" value="MFS_1"/>
    <property type="match status" value="1"/>
</dbReference>
<evidence type="ECO:0000259" key="6">
    <source>
        <dbReference type="PROSITE" id="PS50850"/>
    </source>
</evidence>
<dbReference type="EMBL" id="BAAAOR010000049">
    <property type="protein sequence ID" value="GAA1548356.1"/>
    <property type="molecule type" value="Genomic_DNA"/>
</dbReference>
<feature type="transmembrane region" description="Helical" evidence="5">
    <location>
        <begin position="369"/>
        <end position="391"/>
    </location>
</feature>
<keyword evidence="2 5" id="KW-0812">Transmembrane</keyword>
<evidence type="ECO:0000256" key="5">
    <source>
        <dbReference type="SAM" id="Phobius"/>
    </source>
</evidence>
<feature type="transmembrane region" description="Helical" evidence="5">
    <location>
        <begin position="271"/>
        <end position="296"/>
    </location>
</feature>
<dbReference type="Gene3D" id="1.20.1250.20">
    <property type="entry name" value="MFS general substrate transporter like domains"/>
    <property type="match status" value="2"/>
</dbReference>
<organism evidence="7 8">
    <name type="scientific">Nocardioides humi</name>
    <dbReference type="NCBI Taxonomy" id="449461"/>
    <lineage>
        <taxon>Bacteria</taxon>
        <taxon>Bacillati</taxon>
        <taxon>Actinomycetota</taxon>
        <taxon>Actinomycetes</taxon>
        <taxon>Propionibacteriales</taxon>
        <taxon>Nocardioidaceae</taxon>
        <taxon>Nocardioides</taxon>
    </lineage>
</organism>
<dbReference type="InterPro" id="IPR020846">
    <property type="entry name" value="MFS_dom"/>
</dbReference>
<evidence type="ECO:0000256" key="1">
    <source>
        <dbReference type="ARBA" id="ARBA00004651"/>
    </source>
</evidence>
<dbReference type="InterPro" id="IPR011701">
    <property type="entry name" value="MFS"/>
</dbReference>
<evidence type="ECO:0000313" key="8">
    <source>
        <dbReference type="Proteomes" id="UP001500842"/>
    </source>
</evidence>
<keyword evidence="3 5" id="KW-1133">Transmembrane helix</keyword>
<feature type="transmembrane region" description="Helical" evidence="5">
    <location>
        <begin position="170"/>
        <end position="193"/>
    </location>
</feature>
<feature type="transmembrane region" description="Helical" evidence="5">
    <location>
        <begin position="110"/>
        <end position="130"/>
    </location>
</feature>
<feature type="transmembrane region" description="Helical" evidence="5">
    <location>
        <begin position="205"/>
        <end position="222"/>
    </location>
</feature>
<evidence type="ECO:0000313" key="7">
    <source>
        <dbReference type="EMBL" id="GAA1548356.1"/>
    </source>
</evidence>
<feature type="transmembrane region" description="Helical" evidence="5">
    <location>
        <begin position="412"/>
        <end position="433"/>
    </location>
</feature>
<feature type="transmembrane region" description="Helical" evidence="5">
    <location>
        <begin position="228"/>
        <end position="250"/>
    </location>
</feature>
<gene>
    <name evidence="7" type="ORF">GCM10009788_57970</name>
</gene>
<dbReference type="RefSeq" id="WP_344114215.1">
    <property type="nucleotide sequence ID" value="NZ_BAAAOR010000049.1"/>
</dbReference>
<evidence type="ECO:0000256" key="3">
    <source>
        <dbReference type="ARBA" id="ARBA00022989"/>
    </source>
</evidence>
<dbReference type="PROSITE" id="PS50850">
    <property type="entry name" value="MFS"/>
    <property type="match status" value="1"/>
</dbReference>
<proteinExistence type="predicted"/>
<protein>
    <submittedName>
        <fullName evidence="7">MFS transporter</fullName>
    </submittedName>
</protein>
<feature type="transmembrane region" description="Helical" evidence="5">
    <location>
        <begin position="439"/>
        <end position="461"/>
    </location>
</feature>
<feature type="transmembrane region" description="Helical" evidence="5">
    <location>
        <begin position="142"/>
        <end position="164"/>
    </location>
</feature>
<sequence>MTTVEASPWARTRRRSLALQASLAVPGFAFACLQSVMPPLLLVTEQRFDSSPHATAWVLTSFLVVSAAATPIGGRLGSLRGNRRVLLWGLSLMVVGLSLSAAAPNLTVMVVGRCLQGASAVLFPLVVVLLREHLPPASVVPAVGFFTASITGGSSAGLVFAGPVVEYLGYAWVFLIPLVLTLVSMTVLVLVVPETATVPAGRMEYRGALLLVAWITAILVAATEGGRWGWTSPATLACGAAALPLLWVWLRSERTSPNPVISWTVLRREGVWQANLTSLFFGATLFGVFAFVPVVLQTPAGPGTVGLGASVAGSGLLTLPMPVCMFLFGACAGAIIDRLGPRLPVIVGAACLVLGFALLAPLHSEPWHFAAACTAFGIGFGLVQSAMIALVMSLVSGHDTGAAVGMNTNIRIVGGTLGVQATLVALNAGTLAGHRSASAFWAALALLLGTAALTLLTSLLLPRRGRAPAPAPTS</sequence>
<dbReference type="PANTHER" id="PTHR23501">
    <property type="entry name" value="MAJOR FACILITATOR SUPERFAMILY"/>
    <property type="match status" value="1"/>
</dbReference>
<accession>A0ABN2BWZ5</accession>
<feature type="transmembrane region" description="Helical" evidence="5">
    <location>
        <begin position="21"/>
        <end position="42"/>
    </location>
</feature>
<dbReference type="PANTHER" id="PTHR23501:SF197">
    <property type="entry name" value="COMD"/>
    <property type="match status" value="1"/>
</dbReference>
<keyword evidence="4 5" id="KW-0472">Membrane</keyword>
<dbReference type="SUPFAM" id="SSF103473">
    <property type="entry name" value="MFS general substrate transporter"/>
    <property type="match status" value="1"/>
</dbReference>
<feature type="transmembrane region" description="Helical" evidence="5">
    <location>
        <begin position="343"/>
        <end position="363"/>
    </location>
</feature>
<feature type="domain" description="Major facilitator superfamily (MFS) profile" evidence="6">
    <location>
        <begin position="19"/>
        <end position="466"/>
    </location>
</feature>
<reference evidence="7 8" key="1">
    <citation type="journal article" date="2019" name="Int. J. Syst. Evol. Microbiol.">
        <title>The Global Catalogue of Microorganisms (GCM) 10K type strain sequencing project: providing services to taxonomists for standard genome sequencing and annotation.</title>
        <authorList>
            <consortium name="The Broad Institute Genomics Platform"/>
            <consortium name="The Broad Institute Genome Sequencing Center for Infectious Disease"/>
            <person name="Wu L."/>
            <person name="Ma J."/>
        </authorList>
    </citation>
    <scope>NUCLEOTIDE SEQUENCE [LARGE SCALE GENOMIC DNA]</scope>
    <source>
        <strain evidence="7 8">JCM 14942</strain>
    </source>
</reference>
<keyword evidence="8" id="KW-1185">Reference proteome</keyword>
<dbReference type="InterPro" id="IPR036259">
    <property type="entry name" value="MFS_trans_sf"/>
</dbReference>
<feature type="transmembrane region" description="Helical" evidence="5">
    <location>
        <begin position="85"/>
        <end position="104"/>
    </location>
</feature>
<dbReference type="Proteomes" id="UP001500842">
    <property type="component" value="Unassembled WGS sequence"/>
</dbReference>
<evidence type="ECO:0000256" key="4">
    <source>
        <dbReference type="ARBA" id="ARBA00023136"/>
    </source>
</evidence>